<reference evidence="1 2" key="1">
    <citation type="journal article" date="2023" name="Plants (Basel)">
        <title>Bridging the Gap: Combining Genomics and Transcriptomics Approaches to Understand Stylosanthes scabra, an Orphan Legume from the Brazilian Caatinga.</title>
        <authorList>
            <person name="Ferreira-Neto J.R.C."/>
            <person name="da Silva M.D."/>
            <person name="Binneck E."/>
            <person name="de Melo N.F."/>
            <person name="da Silva R.H."/>
            <person name="de Melo A.L.T.M."/>
            <person name="Pandolfi V."/>
            <person name="Bustamante F.O."/>
            <person name="Brasileiro-Vidal A.C."/>
            <person name="Benko-Iseppon A.M."/>
        </authorList>
    </citation>
    <scope>NUCLEOTIDE SEQUENCE [LARGE SCALE GENOMIC DNA]</scope>
    <source>
        <tissue evidence="1">Leaves</tissue>
    </source>
</reference>
<keyword evidence="2" id="KW-1185">Reference proteome</keyword>
<protein>
    <submittedName>
        <fullName evidence="1">Uncharacterized protein</fullName>
    </submittedName>
</protein>
<sequence>MEERWGTWLKAEHTGWRMIEQKENSNPNMPKIEQSLREQSHRPTPVNLLKGFANLSIQDDSGKNYVEECLSTGRIGGSRRKEEIRDTAQQERLVLAYCTNSPLEATNPQGTAGGLVLAWKNDVGIEVVNHESLFTHWKWEYW</sequence>
<accession>A0ABU6ZKQ9</accession>
<evidence type="ECO:0000313" key="2">
    <source>
        <dbReference type="Proteomes" id="UP001341840"/>
    </source>
</evidence>
<comment type="caution">
    <text evidence="1">The sequence shown here is derived from an EMBL/GenBank/DDBJ whole genome shotgun (WGS) entry which is preliminary data.</text>
</comment>
<gene>
    <name evidence="1" type="ORF">PIB30_065590</name>
</gene>
<evidence type="ECO:0000313" key="1">
    <source>
        <dbReference type="EMBL" id="MED6222563.1"/>
    </source>
</evidence>
<dbReference type="Proteomes" id="UP001341840">
    <property type="component" value="Unassembled WGS sequence"/>
</dbReference>
<name>A0ABU6ZKQ9_9FABA</name>
<proteinExistence type="predicted"/>
<organism evidence="1 2">
    <name type="scientific">Stylosanthes scabra</name>
    <dbReference type="NCBI Taxonomy" id="79078"/>
    <lineage>
        <taxon>Eukaryota</taxon>
        <taxon>Viridiplantae</taxon>
        <taxon>Streptophyta</taxon>
        <taxon>Embryophyta</taxon>
        <taxon>Tracheophyta</taxon>
        <taxon>Spermatophyta</taxon>
        <taxon>Magnoliopsida</taxon>
        <taxon>eudicotyledons</taxon>
        <taxon>Gunneridae</taxon>
        <taxon>Pentapetalae</taxon>
        <taxon>rosids</taxon>
        <taxon>fabids</taxon>
        <taxon>Fabales</taxon>
        <taxon>Fabaceae</taxon>
        <taxon>Papilionoideae</taxon>
        <taxon>50 kb inversion clade</taxon>
        <taxon>dalbergioids sensu lato</taxon>
        <taxon>Dalbergieae</taxon>
        <taxon>Pterocarpus clade</taxon>
        <taxon>Stylosanthes</taxon>
    </lineage>
</organism>
<feature type="non-terminal residue" evidence="1">
    <location>
        <position position="142"/>
    </location>
</feature>
<dbReference type="EMBL" id="JASCZI010272516">
    <property type="protein sequence ID" value="MED6222563.1"/>
    <property type="molecule type" value="Genomic_DNA"/>
</dbReference>